<reference evidence="3 4" key="1">
    <citation type="submission" date="2023-06" db="EMBL/GenBank/DDBJ databases">
        <title>Roseiconus lacunae JC819 isolated from Gulf of Mannar region, Tamil Nadu.</title>
        <authorList>
            <person name="Pk S."/>
            <person name="Ch S."/>
            <person name="Ch V.R."/>
        </authorList>
    </citation>
    <scope>NUCLEOTIDE SEQUENCE [LARGE SCALE GENOMIC DNA]</scope>
    <source>
        <strain evidence="3 4">JC819</strain>
    </source>
</reference>
<keyword evidence="4" id="KW-1185">Reference proteome</keyword>
<organism evidence="3 4">
    <name type="scientific">Roseiconus lacunae</name>
    <dbReference type="NCBI Taxonomy" id="2605694"/>
    <lineage>
        <taxon>Bacteria</taxon>
        <taxon>Pseudomonadati</taxon>
        <taxon>Planctomycetota</taxon>
        <taxon>Planctomycetia</taxon>
        <taxon>Pirellulales</taxon>
        <taxon>Pirellulaceae</taxon>
        <taxon>Roseiconus</taxon>
    </lineage>
</organism>
<evidence type="ECO:0000256" key="1">
    <source>
        <dbReference type="SAM" id="MobiDB-lite"/>
    </source>
</evidence>
<dbReference type="SMART" id="SM00327">
    <property type="entry name" value="VWA"/>
    <property type="match status" value="1"/>
</dbReference>
<sequence>MKRPDQRRRFSCLVFLPVLCWTFIFPANRIGADDQPINQRLLQRLLGRHDRARLAAMMSIGTDYQSRIEALPTVLKGLEQLKDDARFTRPPKPGVPELPDGILQMIQFAGGLDRPESTDTLCDLLSMQRITWVLASAQTLGHNRHHSAIDSINSLVDSDFFEENYGFRFTVARALTEMNHPDAWEALANIALHVDGQLAYLLEQEFQEVSVDAFLGEQKRFQAWRDSLGFNSKTDSKDASSLAPSGGNALAEAARILSGKPAKESGPTSTPEMAGDLPLPEKMSLSSGQSAVSYLREKRLHPSHYYGIEIYAKRLLFVLDRSGSMDTMIYGQSRMQRAKRELIAAIQGLDPECEFGIIVFDSSVRAWRNDLVKAEEQTKREAIQYVSNLACGNRTNTYAALRQSLEFNPQVEAVFLLTDGQPTTGQLVNPSAILLDVLRRNQVHNITINTVAIAVEPVMETFLRRLTEPSQGECRVVD</sequence>
<feature type="domain" description="VWFA" evidence="2">
    <location>
        <begin position="314"/>
        <end position="478"/>
    </location>
</feature>
<dbReference type="PANTHER" id="PTHR10338">
    <property type="entry name" value="INTER-ALPHA-TRYPSIN INHIBITOR HEAVY CHAIN FAMILY MEMBER"/>
    <property type="match status" value="1"/>
</dbReference>
<comment type="caution">
    <text evidence="3">The sequence shown here is derived from an EMBL/GenBank/DDBJ whole genome shotgun (WGS) entry which is preliminary data.</text>
</comment>
<gene>
    <name evidence="3" type="ORF">QTN89_12515</name>
</gene>
<dbReference type="PROSITE" id="PS50234">
    <property type="entry name" value="VWFA"/>
    <property type="match status" value="1"/>
</dbReference>
<dbReference type="InterPro" id="IPR050934">
    <property type="entry name" value="ITIH"/>
</dbReference>
<name>A0ABT7PIC8_9BACT</name>
<dbReference type="SUPFAM" id="SSF53300">
    <property type="entry name" value="vWA-like"/>
    <property type="match status" value="1"/>
</dbReference>
<dbReference type="Proteomes" id="UP001239462">
    <property type="component" value="Unassembled WGS sequence"/>
</dbReference>
<dbReference type="Pfam" id="PF13768">
    <property type="entry name" value="VWA_3"/>
    <property type="match status" value="1"/>
</dbReference>
<evidence type="ECO:0000259" key="2">
    <source>
        <dbReference type="PROSITE" id="PS50234"/>
    </source>
</evidence>
<feature type="region of interest" description="Disordered" evidence="1">
    <location>
        <begin position="259"/>
        <end position="281"/>
    </location>
</feature>
<proteinExistence type="predicted"/>
<dbReference type="Gene3D" id="3.40.50.410">
    <property type="entry name" value="von Willebrand factor, type A domain"/>
    <property type="match status" value="1"/>
</dbReference>
<dbReference type="InterPro" id="IPR002035">
    <property type="entry name" value="VWF_A"/>
</dbReference>
<evidence type="ECO:0000313" key="3">
    <source>
        <dbReference type="EMBL" id="MDM4016257.1"/>
    </source>
</evidence>
<protein>
    <submittedName>
        <fullName evidence="3">VWA domain-containing protein</fullName>
    </submittedName>
</protein>
<accession>A0ABT7PIC8</accession>
<dbReference type="PANTHER" id="PTHR10338:SF108">
    <property type="entry name" value="INTER-ALPHA-TRYPSIN INHIBITOR HEAVY CHAIN H4-LIKE PROTEIN"/>
    <property type="match status" value="1"/>
</dbReference>
<dbReference type="EMBL" id="JASZZN010000008">
    <property type="protein sequence ID" value="MDM4016257.1"/>
    <property type="molecule type" value="Genomic_DNA"/>
</dbReference>
<dbReference type="RefSeq" id="WP_230627855.1">
    <property type="nucleotide sequence ID" value="NZ_JAJMQV010000015.1"/>
</dbReference>
<evidence type="ECO:0000313" key="4">
    <source>
        <dbReference type="Proteomes" id="UP001239462"/>
    </source>
</evidence>
<dbReference type="InterPro" id="IPR036465">
    <property type="entry name" value="vWFA_dom_sf"/>
</dbReference>